<reference evidence="1 2" key="1">
    <citation type="submission" date="2020-01" db="EMBL/GenBank/DDBJ databases">
        <authorList>
            <person name="Gupta K D."/>
        </authorList>
    </citation>
    <scope>NUCLEOTIDE SEQUENCE [LARGE SCALE GENOMIC DNA]</scope>
</reference>
<dbReference type="AlphaFoldDB" id="A0A8S0W386"/>
<dbReference type="OrthoDB" id="3064101at2759"/>
<organism evidence="1 2">
    <name type="scientific">Cyclocybe aegerita</name>
    <name type="common">Black poplar mushroom</name>
    <name type="synonym">Agrocybe aegerita</name>
    <dbReference type="NCBI Taxonomy" id="1973307"/>
    <lineage>
        <taxon>Eukaryota</taxon>
        <taxon>Fungi</taxon>
        <taxon>Dikarya</taxon>
        <taxon>Basidiomycota</taxon>
        <taxon>Agaricomycotina</taxon>
        <taxon>Agaricomycetes</taxon>
        <taxon>Agaricomycetidae</taxon>
        <taxon>Agaricales</taxon>
        <taxon>Agaricineae</taxon>
        <taxon>Bolbitiaceae</taxon>
        <taxon>Cyclocybe</taxon>
    </lineage>
</organism>
<evidence type="ECO:0000313" key="1">
    <source>
        <dbReference type="EMBL" id="CAA7260664.1"/>
    </source>
</evidence>
<proteinExistence type="predicted"/>
<gene>
    <name evidence="1" type="ORF">AAE3_LOCUS2812</name>
</gene>
<dbReference type="Proteomes" id="UP000467700">
    <property type="component" value="Unassembled WGS sequence"/>
</dbReference>
<comment type="caution">
    <text evidence="1">The sequence shown here is derived from an EMBL/GenBank/DDBJ whole genome shotgun (WGS) entry which is preliminary data.</text>
</comment>
<name>A0A8S0W386_CYCAE</name>
<accession>A0A8S0W386</accession>
<evidence type="ECO:0008006" key="3">
    <source>
        <dbReference type="Google" id="ProtNLM"/>
    </source>
</evidence>
<evidence type="ECO:0000313" key="2">
    <source>
        <dbReference type="Proteomes" id="UP000467700"/>
    </source>
</evidence>
<protein>
    <recommendedName>
        <fullName evidence="3">F-box domain-containing protein</fullName>
    </recommendedName>
</protein>
<dbReference type="EMBL" id="CACVBS010000030">
    <property type="protein sequence ID" value="CAA7260664.1"/>
    <property type="molecule type" value="Genomic_DNA"/>
</dbReference>
<sequence>MPPPGDPLRTIPRPEPDQSDWRWRDQIASVVSKPTPRPWYTNPASQAVVLASVSQVWRQVAISTQSLWSTISVNVGCTPWNGDVETYAKVTGDWLNRSGQLPIALWTHEGLRETDVLSGKGSEKEIQTQPDISVVPLFEVLNAHLGRAERLEICIPKKYFPYLNTNVDALVTRELEISIADAKEPHSSPFAPTNTLISPQRLVLERVPPHLVKIAWMPARVVDCKITCIYKHFGQISTPPTGVITLPSLKTLVLDPTHYETNLVRCLTLPALETLESRSKFSAITDMIRRSQCKVRHLVLDGDEWYPNEIHPLLQETPYLLELHVTKVCITAALGEHLATTAITTDPRKEFLPRLRVFDVHAELEESFEWASILALFPLMTEGDGLSGSRRPLSTLHLICVTICTEEYDPDEDERIERDISPPPMQKQVMKRLRELRDSGIDISIENDHWDLLEPPRWLSSSDELESE</sequence>
<keyword evidence="2" id="KW-1185">Reference proteome</keyword>